<sequence length="95" mass="10525">MRNAAIVVISTFQWTLTAETKRAMQSLSINKENCRGGFPAGLLGGATQGFISEVQGGSRLSEMKLRRISALSNWGEQHIYLDTNYQNILSSQIVY</sequence>
<proteinExistence type="predicted"/>
<evidence type="ECO:0000313" key="2">
    <source>
        <dbReference type="Proteomes" id="UP001054837"/>
    </source>
</evidence>
<gene>
    <name evidence="1" type="ORF">CDAR_256621</name>
</gene>
<evidence type="ECO:0000313" key="1">
    <source>
        <dbReference type="EMBL" id="GIY01732.1"/>
    </source>
</evidence>
<comment type="caution">
    <text evidence="1">The sequence shown here is derived from an EMBL/GenBank/DDBJ whole genome shotgun (WGS) entry which is preliminary data.</text>
</comment>
<protein>
    <submittedName>
        <fullName evidence="1">Uncharacterized protein</fullName>
    </submittedName>
</protein>
<dbReference type="Proteomes" id="UP001054837">
    <property type="component" value="Unassembled WGS sequence"/>
</dbReference>
<organism evidence="1 2">
    <name type="scientific">Caerostris darwini</name>
    <dbReference type="NCBI Taxonomy" id="1538125"/>
    <lineage>
        <taxon>Eukaryota</taxon>
        <taxon>Metazoa</taxon>
        <taxon>Ecdysozoa</taxon>
        <taxon>Arthropoda</taxon>
        <taxon>Chelicerata</taxon>
        <taxon>Arachnida</taxon>
        <taxon>Araneae</taxon>
        <taxon>Araneomorphae</taxon>
        <taxon>Entelegynae</taxon>
        <taxon>Araneoidea</taxon>
        <taxon>Araneidae</taxon>
        <taxon>Caerostris</taxon>
    </lineage>
</organism>
<dbReference type="AlphaFoldDB" id="A0AAV4PXB8"/>
<accession>A0AAV4PXB8</accession>
<name>A0AAV4PXB8_9ARAC</name>
<dbReference type="EMBL" id="BPLQ01003607">
    <property type="protein sequence ID" value="GIY01732.1"/>
    <property type="molecule type" value="Genomic_DNA"/>
</dbReference>
<keyword evidence="2" id="KW-1185">Reference proteome</keyword>
<reference evidence="1 2" key="1">
    <citation type="submission" date="2021-06" db="EMBL/GenBank/DDBJ databases">
        <title>Caerostris darwini draft genome.</title>
        <authorList>
            <person name="Kono N."/>
            <person name="Arakawa K."/>
        </authorList>
    </citation>
    <scope>NUCLEOTIDE SEQUENCE [LARGE SCALE GENOMIC DNA]</scope>
</reference>